<name>A0A219Y9G2_9CAUD</name>
<sequence>MIFSFFDPISYQGKETTDIFKNYRAYFNRVVVKYKPEVYWLSGSPRPEAVAHELYGNQQLYWVLLMLNNTYDPFYDWLTSQDAAYQYAEQQYPVNQIAYHIDANGEKYWNLVEDPDFPQNWYDKGDKARMHVQYVGPLRAVDTLEAQVSLNESRRRIMIINPADINAFLSDMIREMEKV</sequence>
<evidence type="ECO:0000313" key="2">
    <source>
        <dbReference type="Proteomes" id="UP000222894"/>
    </source>
</evidence>
<reference evidence="1 2" key="1">
    <citation type="journal article" date="2017" name="Sci. Rep.">
        <title>Characterization and diversity of phages infecting Aeromonas salmonicida subsp. salmonicida.</title>
        <authorList>
            <person name="Vincent A.T."/>
            <person name="Paquet V.E."/>
            <person name="Bernatchez A."/>
            <person name="Tremblay D.M."/>
            <person name="Moineau S."/>
            <person name="Charette S.J."/>
        </authorList>
    </citation>
    <scope>NUCLEOTIDE SEQUENCE [LARGE SCALE GENOMIC DNA]</scope>
</reference>
<protein>
    <submittedName>
        <fullName evidence="1">Baseplate wedge subunit</fullName>
    </submittedName>
</protein>
<dbReference type="Proteomes" id="UP000222894">
    <property type="component" value="Genome"/>
</dbReference>
<organism evidence="1 2">
    <name type="scientific">Aeromonas phage 44RR2.8t.2</name>
    <dbReference type="NCBI Taxonomy" id="1932900"/>
    <lineage>
        <taxon>Viruses</taxon>
        <taxon>Duplodnaviria</taxon>
        <taxon>Heunggongvirae</taxon>
        <taxon>Uroviricota</taxon>
        <taxon>Caudoviricetes</taxon>
        <taxon>Pantevenvirales</taxon>
        <taxon>Straboviridae</taxon>
        <taxon>Biquartavirus</taxon>
        <taxon>Biquartavirus 44RR2</taxon>
    </lineage>
</organism>
<proteinExistence type="predicted"/>
<evidence type="ECO:0000313" key="1">
    <source>
        <dbReference type="EMBL" id="APU00611.1"/>
    </source>
</evidence>
<dbReference type="Pfam" id="PF11246">
    <property type="entry name" value="Phage_gp53"/>
    <property type="match status" value="1"/>
</dbReference>
<dbReference type="InterPro" id="IPR022607">
    <property type="entry name" value="Phage_T4_Gp53_baseplate_wedge"/>
</dbReference>
<dbReference type="EMBL" id="KY290948">
    <property type="protein sequence ID" value="APU00611.1"/>
    <property type="molecule type" value="Genomic_DNA"/>
</dbReference>
<accession>A0A219Y9G2</accession>